<evidence type="ECO:0000256" key="4">
    <source>
        <dbReference type="ARBA" id="ARBA00023033"/>
    </source>
</evidence>
<dbReference type="RefSeq" id="WP_244722862.1">
    <property type="nucleotide sequence ID" value="NZ_CP095072.1"/>
</dbReference>
<proteinExistence type="predicted"/>
<keyword evidence="3" id="KW-0560">Oxidoreductase</keyword>
<keyword evidence="2" id="KW-0288">FMN</keyword>
<evidence type="ECO:0000256" key="3">
    <source>
        <dbReference type="ARBA" id="ARBA00023002"/>
    </source>
</evidence>
<evidence type="ECO:0000256" key="2">
    <source>
        <dbReference type="ARBA" id="ARBA00022643"/>
    </source>
</evidence>
<evidence type="ECO:0000313" key="5">
    <source>
        <dbReference type="EMBL" id="UOQ49893.1"/>
    </source>
</evidence>
<dbReference type="InterPro" id="IPR051260">
    <property type="entry name" value="Diverse_substr_monoxygenases"/>
</dbReference>
<dbReference type="PANTHER" id="PTHR30011:SF16">
    <property type="entry name" value="C2H2 FINGER DOMAIN TRANSCRIPTION FACTOR (EUROFUNG)-RELATED"/>
    <property type="match status" value="1"/>
</dbReference>
<dbReference type="SUPFAM" id="SSF51679">
    <property type="entry name" value="Bacterial luciferase-like"/>
    <property type="match status" value="1"/>
</dbReference>
<keyword evidence="6" id="KW-1185">Reference proteome</keyword>
<evidence type="ECO:0000313" key="6">
    <source>
        <dbReference type="Proteomes" id="UP000831782"/>
    </source>
</evidence>
<reference evidence="5 6" key="1">
    <citation type="submission" date="2022-04" db="EMBL/GenBank/DDBJ databases">
        <title>Gracilibacillus sp. isolated from saltern.</title>
        <authorList>
            <person name="Won M."/>
            <person name="Lee C.-M."/>
            <person name="Woen H.-Y."/>
            <person name="Kwon S.-W."/>
        </authorList>
    </citation>
    <scope>NUCLEOTIDE SEQUENCE [LARGE SCALE GENOMIC DNA]</scope>
    <source>
        <strain evidence="5 6">SSWR10-1</strain>
    </source>
</reference>
<gene>
    <name evidence="5" type="ORF">MUN88_07435</name>
</gene>
<organism evidence="5 6">
    <name type="scientific">Gracilibacillus caseinilyticus</name>
    <dbReference type="NCBI Taxonomy" id="2932256"/>
    <lineage>
        <taxon>Bacteria</taxon>
        <taxon>Bacillati</taxon>
        <taxon>Bacillota</taxon>
        <taxon>Bacilli</taxon>
        <taxon>Bacillales</taxon>
        <taxon>Bacillaceae</taxon>
        <taxon>Gracilibacillus</taxon>
    </lineage>
</organism>
<name>A0ABY4F1D3_9BACI</name>
<dbReference type="EMBL" id="CP095072">
    <property type="protein sequence ID" value="UOQ49893.1"/>
    <property type="molecule type" value="Genomic_DNA"/>
</dbReference>
<evidence type="ECO:0000256" key="1">
    <source>
        <dbReference type="ARBA" id="ARBA00022630"/>
    </source>
</evidence>
<dbReference type="Proteomes" id="UP000831782">
    <property type="component" value="Chromosome"/>
</dbReference>
<sequence length="147" mass="16454">MIYYTRKKYEAVQTLIDLDLRGKPLDQIVTSDLLPNNDVSVRSQTQANLLRSLISGKEPTIEELLSRPEVVGSGHWVVVGTVEDALASITEWAEADAIDGFIALPGGSIQSLTLFCDQLVPKLVEKGLFRENYTRKTLREHLLMNKK</sequence>
<dbReference type="InterPro" id="IPR036661">
    <property type="entry name" value="Luciferase-like_sf"/>
</dbReference>
<keyword evidence="1" id="KW-0285">Flavoprotein</keyword>
<keyword evidence="4" id="KW-0503">Monooxygenase</keyword>
<accession>A0ABY4F1D3</accession>
<dbReference type="Gene3D" id="3.20.20.30">
    <property type="entry name" value="Luciferase-like domain"/>
    <property type="match status" value="1"/>
</dbReference>
<protein>
    <submittedName>
        <fullName evidence="5">Uncharacterized protein</fullName>
    </submittedName>
</protein>
<dbReference type="PANTHER" id="PTHR30011">
    <property type="entry name" value="ALKANESULFONATE MONOOXYGENASE-RELATED"/>
    <property type="match status" value="1"/>
</dbReference>